<dbReference type="PANTHER" id="PTHR43308:SF5">
    <property type="entry name" value="S-LAYER PROTEIN _ PEPTIDOGLYCAN ENDO-BETA-N-ACETYLGLUCOSAMINIDASE"/>
    <property type="match status" value="1"/>
</dbReference>
<dbReference type="PANTHER" id="PTHR43308">
    <property type="entry name" value="OUTER MEMBRANE PROTEIN ALPHA-RELATED"/>
    <property type="match status" value="1"/>
</dbReference>
<comment type="caution">
    <text evidence="3">The sequence shown here is derived from an EMBL/GenBank/DDBJ whole genome shotgun (WGS) entry which is preliminary data.</text>
</comment>
<protein>
    <recommendedName>
        <fullName evidence="2">SLH domain-containing protein</fullName>
    </recommendedName>
</protein>
<name>A0ABN8G246_9BACL</name>
<sequence>MKMKKVFKSKISALIATLMIVSALVPVLAFAANANEIKVKIDSQTGNVTGSVYVTDTVYSDLGGNNVIVYVYGENATTASSTITATYNANGYYTFSTSVSCATYVTLTSSVAGLTYGEIRNTNTCSSGNNGGYFPGIGNNGAVIDNNGKVDGNGLGNLFAQDKNQTITSKSDVVTIPADALIKGESLTLKLEDGTSITLPIAALKLEEQAKSLGVELKDLVIRVELKKLAGDAAKAVTDAIYGIDAKPLATPVDFKIVAVGNGKEQQINNLGTYFKRTLPVAGTVDSKTVTGVLYNPATKELSFVPATFAAENGNTIATLLRNSTSIYSVIQLDSVSFKDLANHWAQKDIETLAAKLVVEGTGANKFEPRRNITRAEFAALIVRSLGLDATGTTSKFSDVSSSKWYAGVVAAAAEAGIIKGDDKGKFNPNANITRKELSAMVVRAAAFAGKEVKLTDAEVSAALANFTDASNLGWAKAEVAAAVKSGVVLGQSATKVAGNANANRAEAATMVIRFLGNVGFINN</sequence>
<feature type="signal peptide" evidence="1">
    <location>
        <begin position="1"/>
        <end position="31"/>
    </location>
</feature>
<organism evidence="3 4">
    <name type="scientific">Paenibacillus plantiphilus</name>
    <dbReference type="NCBI Taxonomy" id="2905650"/>
    <lineage>
        <taxon>Bacteria</taxon>
        <taxon>Bacillati</taxon>
        <taxon>Bacillota</taxon>
        <taxon>Bacilli</taxon>
        <taxon>Bacillales</taxon>
        <taxon>Paenibacillaceae</taxon>
        <taxon>Paenibacillus</taxon>
    </lineage>
</organism>
<accession>A0ABN8G246</accession>
<feature type="domain" description="SLH" evidence="2">
    <location>
        <begin position="397"/>
        <end position="456"/>
    </location>
</feature>
<dbReference type="RefSeq" id="WP_236338679.1">
    <property type="nucleotide sequence ID" value="NZ_CAKMMF010000002.1"/>
</dbReference>
<feature type="chain" id="PRO_5046375882" description="SLH domain-containing protein" evidence="1">
    <location>
        <begin position="32"/>
        <end position="524"/>
    </location>
</feature>
<dbReference type="InterPro" id="IPR001119">
    <property type="entry name" value="SLH_dom"/>
</dbReference>
<evidence type="ECO:0000259" key="2">
    <source>
        <dbReference type="PROSITE" id="PS51272"/>
    </source>
</evidence>
<feature type="domain" description="SLH" evidence="2">
    <location>
        <begin position="333"/>
        <end position="396"/>
    </location>
</feature>
<gene>
    <name evidence="3" type="ORF">PAECIP111893_00446</name>
</gene>
<evidence type="ECO:0000313" key="3">
    <source>
        <dbReference type="EMBL" id="CAH1193369.1"/>
    </source>
</evidence>
<keyword evidence="4" id="KW-1185">Reference proteome</keyword>
<dbReference type="Pfam" id="PF00395">
    <property type="entry name" value="SLH"/>
    <property type="match status" value="3"/>
</dbReference>
<feature type="domain" description="SLH" evidence="2">
    <location>
        <begin position="463"/>
        <end position="524"/>
    </location>
</feature>
<dbReference type="Proteomes" id="UP000838686">
    <property type="component" value="Unassembled WGS sequence"/>
</dbReference>
<proteinExistence type="predicted"/>
<dbReference type="InterPro" id="IPR051465">
    <property type="entry name" value="Cell_Envelope_Struct_Comp"/>
</dbReference>
<reference evidence="3" key="1">
    <citation type="submission" date="2022-01" db="EMBL/GenBank/DDBJ databases">
        <authorList>
            <person name="Criscuolo A."/>
        </authorList>
    </citation>
    <scope>NUCLEOTIDE SEQUENCE</scope>
    <source>
        <strain evidence="3">CIP111893</strain>
    </source>
</reference>
<dbReference type="PROSITE" id="PS51272">
    <property type="entry name" value="SLH"/>
    <property type="match status" value="3"/>
</dbReference>
<dbReference type="EMBL" id="CAKMMF010000002">
    <property type="protein sequence ID" value="CAH1193369.1"/>
    <property type="molecule type" value="Genomic_DNA"/>
</dbReference>
<keyword evidence="1" id="KW-0732">Signal</keyword>
<evidence type="ECO:0000256" key="1">
    <source>
        <dbReference type="SAM" id="SignalP"/>
    </source>
</evidence>
<evidence type="ECO:0000313" key="4">
    <source>
        <dbReference type="Proteomes" id="UP000838686"/>
    </source>
</evidence>